<accession>A0A371GK56</accession>
<dbReference type="Proteomes" id="UP000257109">
    <property type="component" value="Unassembled WGS sequence"/>
</dbReference>
<keyword evidence="5" id="KW-0378">Hydrolase</keyword>
<dbReference type="PANTHER" id="PTHR37984">
    <property type="entry name" value="PROTEIN CBG26694"/>
    <property type="match status" value="1"/>
</dbReference>
<keyword evidence="1" id="KW-0808">Transferase</keyword>
<dbReference type="EMBL" id="QJKJ01005254">
    <property type="protein sequence ID" value="RDX90910.1"/>
    <property type="molecule type" value="Genomic_DNA"/>
</dbReference>
<dbReference type="InterPro" id="IPR043502">
    <property type="entry name" value="DNA/RNA_pol_sf"/>
</dbReference>
<evidence type="ECO:0000256" key="1">
    <source>
        <dbReference type="ARBA" id="ARBA00022679"/>
    </source>
</evidence>
<gene>
    <name evidence="8" type="ORF">CR513_27182</name>
</gene>
<keyword evidence="3" id="KW-0540">Nuclease</keyword>
<name>A0A371GK56_MUCPR</name>
<evidence type="ECO:0000256" key="3">
    <source>
        <dbReference type="ARBA" id="ARBA00022722"/>
    </source>
</evidence>
<keyword evidence="6" id="KW-0695">RNA-directed DNA polymerase</keyword>
<feature type="domain" description="Reverse transcriptase RNase H-like" evidence="7">
    <location>
        <begin position="73"/>
        <end position="126"/>
    </location>
</feature>
<evidence type="ECO:0000259" key="7">
    <source>
        <dbReference type="Pfam" id="PF17917"/>
    </source>
</evidence>
<dbReference type="InterPro" id="IPR041373">
    <property type="entry name" value="RT_RNaseH"/>
</dbReference>
<feature type="non-terminal residue" evidence="8">
    <location>
        <position position="1"/>
    </location>
</feature>
<dbReference type="GO" id="GO:0003824">
    <property type="term" value="F:catalytic activity"/>
    <property type="evidence" value="ECO:0007669"/>
    <property type="project" value="UniProtKB-KW"/>
</dbReference>
<dbReference type="SUPFAM" id="SSF56672">
    <property type="entry name" value="DNA/RNA polymerases"/>
    <property type="match status" value="1"/>
</dbReference>
<reference evidence="8" key="1">
    <citation type="submission" date="2018-05" db="EMBL/GenBank/DDBJ databases">
        <title>Draft genome of Mucuna pruriens seed.</title>
        <authorList>
            <person name="Nnadi N.E."/>
            <person name="Vos R."/>
            <person name="Hasami M.H."/>
            <person name="Devisetty U.K."/>
            <person name="Aguiy J.C."/>
        </authorList>
    </citation>
    <scope>NUCLEOTIDE SEQUENCE [LARGE SCALE GENOMIC DNA]</scope>
    <source>
        <strain evidence="8">JCA_2017</strain>
    </source>
</reference>
<evidence type="ECO:0000313" key="9">
    <source>
        <dbReference type="Proteomes" id="UP000257109"/>
    </source>
</evidence>
<evidence type="ECO:0000256" key="2">
    <source>
        <dbReference type="ARBA" id="ARBA00022695"/>
    </source>
</evidence>
<evidence type="ECO:0000256" key="5">
    <source>
        <dbReference type="ARBA" id="ARBA00022801"/>
    </source>
</evidence>
<evidence type="ECO:0000256" key="6">
    <source>
        <dbReference type="ARBA" id="ARBA00022918"/>
    </source>
</evidence>
<dbReference type="AlphaFoldDB" id="A0A371GK56"/>
<proteinExistence type="predicted"/>
<dbReference type="Pfam" id="PF17917">
    <property type="entry name" value="RT_RNaseH"/>
    <property type="match status" value="1"/>
</dbReference>
<dbReference type="InterPro" id="IPR050951">
    <property type="entry name" value="Retrovirus_Pol_polyprotein"/>
</dbReference>
<sequence>MQIEIFRMTILAMDNLFLTSKRLKKNPPPWTEIHTQVVKRIKNQILSIKCLYLPNPQAFKIIETDASNIGYGVLAIVFCVSKFQCDLLNQKFLIRVDCKSAKEILKKDVKNLASKQIFARWQAILSIFDFDIEFLKVTSNSLPDYLTREFL</sequence>
<evidence type="ECO:0000256" key="4">
    <source>
        <dbReference type="ARBA" id="ARBA00022759"/>
    </source>
</evidence>
<dbReference type="OrthoDB" id="10055717at2759"/>
<protein>
    <submittedName>
        <fullName evidence="8">Orf V</fullName>
    </submittedName>
</protein>
<dbReference type="PANTHER" id="PTHR37984:SF5">
    <property type="entry name" value="PROTEIN NYNRIN-LIKE"/>
    <property type="match status" value="1"/>
</dbReference>
<organism evidence="8 9">
    <name type="scientific">Mucuna pruriens</name>
    <name type="common">Velvet bean</name>
    <name type="synonym">Dolichos pruriens</name>
    <dbReference type="NCBI Taxonomy" id="157652"/>
    <lineage>
        <taxon>Eukaryota</taxon>
        <taxon>Viridiplantae</taxon>
        <taxon>Streptophyta</taxon>
        <taxon>Embryophyta</taxon>
        <taxon>Tracheophyta</taxon>
        <taxon>Spermatophyta</taxon>
        <taxon>Magnoliopsida</taxon>
        <taxon>eudicotyledons</taxon>
        <taxon>Gunneridae</taxon>
        <taxon>Pentapetalae</taxon>
        <taxon>rosids</taxon>
        <taxon>fabids</taxon>
        <taxon>Fabales</taxon>
        <taxon>Fabaceae</taxon>
        <taxon>Papilionoideae</taxon>
        <taxon>50 kb inversion clade</taxon>
        <taxon>NPAAA clade</taxon>
        <taxon>indigoferoid/millettioid clade</taxon>
        <taxon>Phaseoleae</taxon>
        <taxon>Mucuna</taxon>
    </lineage>
</organism>
<keyword evidence="9" id="KW-1185">Reference proteome</keyword>
<keyword evidence="4" id="KW-0255">Endonuclease</keyword>
<keyword evidence="2" id="KW-0548">Nucleotidyltransferase</keyword>
<evidence type="ECO:0000313" key="8">
    <source>
        <dbReference type="EMBL" id="RDX90910.1"/>
    </source>
</evidence>
<comment type="caution">
    <text evidence="8">The sequence shown here is derived from an EMBL/GenBank/DDBJ whole genome shotgun (WGS) entry which is preliminary data.</text>
</comment>